<dbReference type="Proteomes" id="UP000886998">
    <property type="component" value="Unassembled WGS sequence"/>
</dbReference>
<sequence>MAVVWRGKYISLSVSSQCSLKFRAFTLKLAPLSLSSNIETYIVIIFCWSLFLQEVRIFLKIRIWYHKKKLPFLESVRDGGMASHPVLLGERSTFEMKFSLRNRMLSKKNVLSGFVESIVGLFSDRRAL</sequence>
<accession>A0A8X6MDU7</accession>
<evidence type="ECO:0000313" key="2">
    <source>
        <dbReference type="EMBL" id="GFS43264.1"/>
    </source>
</evidence>
<keyword evidence="1" id="KW-1133">Transmembrane helix</keyword>
<dbReference type="AlphaFoldDB" id="A0A8X6MDU7"/>
<dbReference type="EMBL" id="BMAV01025645">
    <property type="protein sequence ID" value="GFS43264.1"/>
    <property type="molecule type" value="Genomic_DNA"/>
</dbReference>
<evidence type="ECO:0000256" key="1">
    <source>
        <dbReference type="SAM" id="Phobius"/>
    </source>
</evidence>
<feature type="transmembrane region" description="Helical" evidence="1">
    <location>
        <begin position="41"/>
        <end position="59"/>
    </location>
</feature>
<evidence type="ECO:0000313" key="3">
    <source>
        <dbReference type="Proteomes" id="UP000886998"/>
    </source>
</evidence>
<gene>
    <name evidence="2" type="ORF">TNIN_485051</name>
</gene>
<organism evidence="2 3">
    <name type="scientific">Trichonephila inaurata madagascariensis</name>
    <dbReference type="NCBI Taxonomy" id="2747483"/>
    <lineage>
        <taxon>Eukaryota</taxon>
        <taxon>Metazoa</taxon>
        <taxon>Ecdysozoa</taxon>
        <taxon>Arthropoda</taxon>
        <taxon>Chelicerata</taxon>
        <taxon>Arachnida</taxon>
        <taxon>Araneae</taxon>
        <taxon>Araneomorphae</taxon>
        <taxon>Entelegynae</taxon>
        <taxon>Araneoidea</taxon>
        <taxon>Nephilidae</taxon>
        <taxon>Trichonephila</taxon>
        <taxon>Trichonephila inaurata</taxon>
    </lineage>
</organism>
<proteinExistence type="predicted"/>
<keyword evidence="1" id="KW-0812">Transmembrane</keyword>
<keyword evidence="3" id="KW-1185">Reference proteome</keyword>
<comment type="caution">
    <text evidence="2">The sequence shown here is derived from an EMBL/GenBank/DDBJ whole genome shotgun (WGS) entry which is preliminary data.</text>
</comment>
<protein>
    <submittedName>
        <fullName evidence="2">Uncharacterized protein</fullName>
    </submittedName>
</protein>
<keyword evidence="1" id="KW-0472">Membrane</keyword>
<reference evidence="2" key="1">
    <citation type="submission" date="2020-08" db="EMBL/GenBank/DDBJ databases">
        <title>Multicomponent nature underlies the extraordinary mechanical properties of spider dragline silk.</title>
        <authorList>
            <person name="Kono N."/>
            <person name="Nakamura H."/>
            <person name="Mori M."/>
            <person name="Yoshida Y."/>
            <person name="Ohtoshi R."/>
            <person name="Malay A.D."/>
            <person name="Moran D.A.P."/>
            <person name="Tomita M."/>
            <person name="Numata K."/>
            <person name="Arakawa K."/>
        </authorList>
    </citation>
    <scope>NUCLEOTIDE SEQUENCE</scope>
</reference>
<name>A0A8X6MDU7_9ARAC</name>